<organism evidence="1 2">
    <name type="scientific">Cupriavidus pinatubonensis</name>
    <dbReference type="NCBI Taxonomy" id="248026"/>
    <lineage>
        <taxon>Bacteria</taxon>
        <taxon>Pseudomonadati</taxon>
        <taxon>Pseudomonadota</taxon>
        <taxon>Betaproteobacteria</taxon>
        <taxon>Burkholderiales</taxon>
        <taxon>Burkholderiaceae</taxon>
        <taxon>Cupriavidus</taxon>
    </lineage>
</organism>
<protein>
    <submittedName>
        <fullName evidence="1">Uncharacterized protein</fullName>
    </submittedName>
</protein>
<keyword evidence="2" id="KW-1185">Reference proteome</keyword>
<evidence type="ECO:0000313" key="2">
    <source>
        <dbReference type="Proteomes" id="UP000701702"/>
    </source>
</evidence>
<proteinExistence type="predicted"/>
<dbReference type="EMBL" id="CAJZAF010000010">
    <property type="protein sequence ID" value="CAG9172010.1"/>
    <property type="molecule type" value="Genomic_DNA"/>
</dbReference>
<name>A0ABN7YF24_9BURK</name>
<comment type="caution">
    <text evidence="1">The sequence shown here is derived from an EMBL/GenBank/DDBJ whole genome shotgun (WGS) entry which is preliminary data.</text>
</comment>
<evidence type="ECO:0000313" key="1">
    <source>
        <dbReference type="EMBL" id="CAG9172010.1"/>
    </source>
</evidence>
<accession>A0ABN7YF24</accession>
<sequence>MLFALPRSHTKGCLRPQAVTEMERIGAATALGISIESSFSFVFRDMPDSGMLIAIYVHANMKTGPELAKSETEAPTHWQTFDEVSFRPTPHPRAGLGLVL</sequence>
<reference evidence="1 2" key="1">
    <citation type="submission" date="2021-08" db="EMBL/GenBank/DDBJ databases">
        <authorList>
            <person name="Peeters C."/>
        </authorList>
    </citation>
    <scope>NUCLEOTIDE SEQUENCE [LARGE SCALE GENOMIC DNA]</scope>
    <source>
        <strain evidence="1 2">LMG 23994</strain>
    </source>
</reference>
<dbReference type="Proteomes" id="UP000701702">
    <property type="component" value="Unassembled WGS sequence"/>
</dbReference>
<gene>
    <name evidence="1" type="ORF">LMG23994_02296</name>
</gene>